<reference evidence="7" key="1">
    <citation type="submission" date="2021-12" db="EMBL/GenBank/DDBJ databases">
        <title>Prjna785345.</title>
        <authorList>
            <person name="Rujirawat T."/>
            <person name="Krajaejun T."/>
        </authorList>
    </citation>
    <scope>NUCLEOTIDE SEQUENCE</scope>
    <source>
        <strain evidence="7">Pi057C3</strain>
    </source>
</reference>
<sequence length="78" mass="9134">MQEWIEPSRRGAINSMQTATYQFFYIIIQFMGIVFHDPREFQALVWYSLAAVLASAIGFTTWDLKYGRNRAAYCVMLK</sequence>
<dbReference type="EMBL" id="JAKCXM010002994">
    <property type="protein sequence ID" value="KAJ0389860.1"/>
    <property type="molecule type" value="Genomic_DNA"/>
</dbReference>
<dbReference type="Pfam" id="PF06963">
    <property type="entry name" value="FPN1"/>
    <property type="match status" value="1"/>
</dbReference>
<dbReference type="GO" id="GO:0005381">
    <property type="term" value="F:iron ion transmembrane transporter activity"/>
    <property type="evidence" value="ECO:0007669"/>
    <property type="project" value="UniProtKB-UniRule"/>
</dbReference>
<comment type="subcellular location">
    <subcellularLocation>
        <location evidence="1 6">Membrane</location>
        <topology evidence="1 6">Multi-pass membrane protein</topology>
    </subcellularLocation>
</comment>
<comment type="caution">
    <text evidence="6">Lacks conserved residue(s) required for the propagation of feature annotation.</text>
</comment>
<dbReference type="AlphaFoldDB" id="A0AAD5LR70"/>
<keyword evidence="6" id="KW-0406">Ion transport</keyword>
<keyword evidence="2 6" id="KW-0813">Transport</keyword>
<keyword evidence="3 6" id="KW-0812">Transmembrane</keyword>
<dbReference type="GO" id="GO:0016020">
    <property type="term" value="C:membrane"/>
    <property type="evidence" value="ECO:0007669"/>
    <property type="project" value="UniProtKB-SubCell"/>
</dbReference>
<comment type="caution">
    <text evidence="7">The sequence shown here is derived from an EMBL/GenBank/DDBJ whole genome shotgun (WGS) entry which is preliminary data.</text>
</comment>
<evidence type="ECO:0000256" key="3">
    <source>
        <dbReference type="ARBA" id="ARBA00022692"/>
    </source>
</evidence>
<evidence type="ECO:0000256" key="1">
    <source>
        <dbReference type="ARBA" id="ARBA00004141"/>
    </source>
</evidence>
<dbReference type="InterPro" id="IPR009716">
    <property type="entry name" value="Ferroportin-1"/>
</dbReference>
<evidence type="ECO:0000256" key="2">
    <source>
        <dbReference type="ARBA" id="ARBA00022448"/>
    </source>
</evidence>
<evidence type="ECO:0000256" key="6">
    <source>
        <dbReference type="RuleBase" id="RU365065"/>
    </source>
</evidence>
<gene>
    <name evidence="7" type="ORF">P43SY_010475</name>
</gene>
<accession>A0AAD5LR70</accession>
<comment type="function">
    <text evidence="6">May be involved in iron transport and iron homeostasis.</text>
</comment>
<comment type="similarity">
    <text evidence="6">Belongs to the ferroportin (FP) (TC 2.A.100) family. SLC40A subfamily.</text>
</comment>
<feature type="transmembrane region" description="Helical" evidence="6">
    <location>
        <begin position="44"/>
        <end position="62"/>
    </location>
</feature>
<evidence type="ECO:0000313" key="7">
    <source>
        <dbReference type="EMBL" id="KAJ0389860.1"/>
    </source>
</evidence>
<keyword evidence="8" id="KW-1185">Reference proteome</keyword>
<dbReference type="PANTHER" id="PTHR11660:SF57">
    <property type="entry name" value="SOLUTE CARRIER FAMILY 40 MEMBER"/>
    <property type="match status" value="1"/>
</dbReference>
<dbReference type="PANTHER" id="PTHR11660">
    <property type="entry name" value="SOLUTE CARRIER FAMILY 40 MEMBER"/>
    <property type="match status" value="1"/>
</dbReference>
<protein>
    <recommendedName>
        <fullName evidence="6">Solute carrier family 40 member</fullName>
    </recommendedName>
</protein>
<feature type="transmembrane region" description="Helical" evidence="6">
    <location>
        <begin position="21"/>
        <end position="38"/>
    </location>
</feature>
<evidence type="ECO:0000256" key="4">
    <source>
        <dbReference type="ARBA" id="ARBA00022989"/>
    </source>
</evidence>
<organism evidence="7 8">
    <name type="scientific">Pythium insidiosum</name>
    <name type="common">Pythiosis disease agent</name>
    <dbReference type="NCBI Taxonomy" id="114742"/>
    <lineage>
        <taxon>Eukaryota</taxon>
        <taxon>Sar</taxon>
        <taxon>Stramenopiles</taxon>
        <taxon>Oomycota</taxon>
        <taxon>Peronosporomycetes</taxon>
        <taxon>Pythiales</taxon>
        <taxon>Pythiaceae</taxon>
        <taxon>Pythium</taxon>
    </lineage>
</organism>
<evidence type="ECO:0000256" key="5">
    <source>
        <dbReference type="ARBA" id="ARBA00023136"/>
    </source>
</evidence>
<name>A0AAD5LR70_PYTIN</name>
<evidence type="ECO:0000313" key="8">
    <source>
        <dbReference type="Proteomes" id="UP001209570"/>
    </source>
</evidence>
<proteinExistence type="inferred from homology"/>
<keyword evidence="5 6" id="KW-0472">Membrane</keyword>
<keyword evidence="4 6" id="KW-1133">Transmembrane helix</keyword>
<dbReference type="Proteomes" id="UP001209570">
    <property type="component" value="Unassembled WGS sequence"/>
</dbReference>